<evidence type="ECO:0000256" key="3">
    <source>
        <dbReference type="RuleBase" id="RU361235"/>
    </source>
</evidence>
<evidence type="ECO:0000313" key="6">
    <source>
        <dbReference type="EMBL" id="RKL68087.1"/>
    </source>
</evidence>
<protein>
    <recommendedName>
        <fullName evidence="3">Carboxylic ester hydrolase</fullName>
        <ecNumber evidence="3">3.1.1.-</ecNumber>
    </recommendedName>
</protein>
<dbReference type="Pfam" id="PF00135">
    <property type="entry name" value="COesterase"/>
    <property type="match status" value="1"/>
</dbReference>
<dbReference type="SUPFAM" id="SSF53474">
    <property type="entry name" value="alpha/beta-Hydrolases"/>
    <property type="match status" value="1"/>
</dbReference>
<feature type="chain" id="PRO_5039749529" description="Carboxylic ester hydrolase" evidence="3">
    <location>
        <begin position="22"/>
        <end position="575"/>
    </location>
</feature>
<feature type="signal peptide" evidence="3">
    <location>
        <begin position="1"/>
        <end position="21"/>
    </location>
</feature>
<gene>
    <name evidence="6" type="ORF">CR203_06220</name>
</gene>
<dbReference type="InterPro" id="IPR029058">
    <property type="entry name" value="AB_hydrolase_fold"/>
</dbReference>
<evidence type="ECO:0000256" key="4">
    <source>
        <dbReference type="SAM" id="MobiDB-lite"/>
    </source>
</evidence>
<proteinExistence type="inferred from homology"/>
<organism evidence="6 7">
    <name type="scientific">Salipaludibacillus neizhouensis</name>
    <dbReference type="NCBI Taxonomy" id="885475"/>
    <lineage>
        <taxon>Bacteria</taxon>
        <taxon>Bacillati</taxon>
        <taxon>Bacillota</taxon>
        <taxon>Bacilli</taxon>
        <taxon>Bacillales</taxon>
        <taxon>Bacillaceae</taxon>
    </lineage>
</organism>
<feature type="domain" description="Carboxylesterase type B" evidence="5">
    <location>
        <begin position="38"/>
        <end position="515"/>
    </location>
</feature>
<dbReference type="AlphaFoldDB" id="A0A3A9K679"/>
<comment type="similarity">
    <text evidence="1 3">Belongs to the type-B carboxylesterase/lipase family.</text>
</comment>
<reference evidence="6 7" key="1">
    <citation type="submission" date="2017-10" db="EMBL/GenBank/DDBJ databases">
        <title>Bacillus sp. nov., a halophilic bacterium isolated from a Keqin Lake.</title>
        <authorList>
            <person name="Wang H."/>
        </authorList>
    </citation>
    <scope>NUCLEOTIDE SEQUENCE [LARGE SCALE GENOMIC DNA]</scope>
    <source>
        <strain evidence="6 7">KCTC 13187</strain>
    </source>
</reference>
<feature type="region of interest" description="Disordered" evidence="4">
    <location>
        <begin position="552"/>
        <end position="575"/>
    </location>
</feature>
<dbReference type="PANTHER" id="PTHR11559">
    <property type="entry name" value="CARBOXYLESTERASE"/>
    <property type="match status" value="1"/>
</dbReference>
<dbReference type="InterPro" id="IPR002018">
    <property type="entry name" value="CarbesteraseB"/>
</dbReference>
<dbReference type="PROSITE" id="PS00122">
    <property type="entry name" value="CARBOXYLESTERASE_B_1"/>
    <property type="match status" value="1"/>
</dbReference>
<name>A0A3A9K679_9BACI</name>
<dbReference type="InterPro" id="IPR019826">
    <property type="entry name" value="Carboxylesterase_B_AS"/>
</dbReference>
<evidence type="ECO:0000313" key="7">
    <source>
        <dbReference type="Proteomes" id="UP000281498"/>
    </source>
</evidence>
<keyword evidence="7" id="KW-1185">Reference proteome</keyword>
<dbReference type="EC" id="3.1.1.-" evidence="3"/>
<evidence type="ECO:0000256" key="2">
    <source>
        <dbReference type="ARBA" id="ARBA00022801"/>
    </source>
</evidence>
<feature type="compositionally biased region" description="Polar residues" evidence="4">
    <location>
        <begin position="558"/>
        <end position="568"/>
    </location>
</feature>
<dbReference type="GO" id="GO:0016787">
    <property type="term" value="F:hydrolase activity"/>
    <property type="evidence" value="ECO:0007669"/>
    <property type="project" value="UniProtKB-KW"/>
</dbReference>
<sequence length="575" mass="63648">MRLNRVVGICVTCILTFSVMLSPFEGAVKAESGEPVDIVSVEGGLVKGVGTDVDGVQLFKGIPFAGSTAGENRWKEPQPVEPWEGVKLADTWGDQSMQDVTINPVGTFWGDEFYFDDSFSPDASENGLNLNVYTPANTVNDNLPVLVWIHGGGNDHGHASEMEFYASKLAEKEVIVVEVQYRLSMFGFLALSELSEESEHGVSGNYAILDLVKSLKWVNQHIDGFGGNPEEVTIAGQSAGARNVTQLLRTPLAEGLFNKAIIQSGTQGFMPIGFPSLAEKEAADKEMITEAFGKEMTLEELRALPAEYFMNTKTADGSETLFNALNTRGTVLDGYVFTEESIDLMKDGALDGVDIMIGGTSDERTSLVSGPSTMSLEDFDQTMGETYGKSYVKSYKPSDPVEAYDLFLRSQSDMRFQRYMVSTLYAKVHNEDTNIYNYYFNHAPPGRNSEFYGSYHSSDLWYFFNSMRDVEGQREWTPADYTMGDIMSSYYANFVKNGNPNGESLPKWDEVDSSPKGSFIRFFDGKAESVTETPYPLRDNLNRKLILDDEGISPADLKNNQNNSSGSFSPARFQK</sequence>
<dbReference type="EMBL" id="PDOE01000002">
    <property type="protein sequence ID" value="RKL68087.1"/>
    <property type="molecule type" value="Genomic_DNA"/>
</dbReference>
<dbReference type="InterPro" id="IPR050309">
    <property type="entry name" value="Type-B_Carboxylest/Lipase"/>
</dbReference>
<keyword evidence="2 3" id="KW-0378">Hydrolase</keyword>
<comment type="caution">
    <text evidence="6">The sequence shown here is derived from an EMBL/GenBank/DDBJ whole genome shotgun (WGS) entry which is preliminary data.</text>
</comment>
<evidence type="ECO:0000259" key="5">
    <source>
        <dbReference type="Pfam" id="PF00135"/>
    </source>
</evidence>
<dbReference type="RefSeq" id="WP_110938425.1">
    <property type="nucleotide sequence ID" value="NZ_KZ614147.1"/>
</dbReference>
<dbReference type="OrthoDB" id="9775851at2"/>
<dbReference type="Proteomes" id="UP000281498">
    <property type="component" value="Unassembled WGS sequence"/>
</dbReference>
<dbReference type="Gene3D" id="3.40.50.1820">
    <property type="entry name" value="alpha/beta hydrolase"/>
    <property type="match status" value="1"/>
</dbReference>
<evidence type="ECO:0000256" key="1">
    <source>
        <dbReference type="ARBA" id="ARBA00005964"/>
    </source>
</evidence>
<keyword evidence="3" id="KW-0732">Signal</keyword>
<accession>A0A3A9K679</accession>